<name>A0A7N2MZZ1_QUELO</name>
<reference evidence="8" key="2">
    <citation type="submission" date="2021-01" db="UniProtKB">
        <authorList>
            <consortium name="EnsemblPlants"/>
        </authorList>
    </citation>
    <scope>IDENTIFICATION</scope>
</reference>
<keyword evidence="9" id="KW-1185">Reference proteome</keyword>
<evidence type="ECO:0000313" key="9">
    <source>
        <dbReference type="Proteomes" id="UP000594261"/>
    </source>
</evidence>
<keyword evidence="2" id="KW-0597">Phosphoprotein</keyword>
<evidence type="ECO:0000256" key="1">
    <source>
        <dbReference type="ARBA" id="ARBA00008936"/>
    </source>
</evidence>
<dbReference type="GO" id="GO:0004523">
    <property type="term" value="F:RNA-DNA hybrid ribonuclease activity"/>
    <property type="evidence" value="ECO:0007669"/>
    <property type="project" value="InterPro"/>
</dbReference>
<protein>
    <submittedName>
        <fullName evidence="8">Uncharacterized protein</fullName>
    </submittedName>
</protein>
<dbReference type="CDD" id="cd06222">
    <property type="entry name" value="RNase_H_like"/>
    <property type="match status" value="1"/>
</dbReference>
<evidence type="ECO:0000256" key="3">
    <source>
        <dbReference type="ARBA" id="ARBA00022737"/>
    </source>
</evidence>
<evidence type="ECO:0000256" key="2">
    <source>
        <dbReference type="ARBA" id="ARBA00022553"/>
    </source>
</evidence>
<dbReference type="InterPro" id="IPR006509">
    <property type="entry name" value="RBM39_SF"/>
</dbReference>
<dbReference type="GO" id="GO:0005524">
    <property type="term" value="F:ATP binding"/>
    <property type="evidence" value="ECO:0007669"/>
    <property type="project" value="InterPro"/>
</dbReference>
<keyword evidence="3" id="KW-0677">Repeat</keyword>
<dbReference type="InterPro" id="IPR027417">
    <property type="entry name" value="P-loop_NTPase"/>
</dbReference>
<dbReference type="EMBL" id="LRBV02000011">
    <property type="status" value="NOT_ANNOTATED_CDS"/>
    <property type="molecule type" value="Genomic_DNA"/>
</dbReference>
<dbReference type="PANTHER" id="PTHR48036">
    <property type="entry name" value="SPLICING FACTOR (PAD-1), PUTATIVE (AFU_ORTHOLOGUE AFUA_1G15810)-RELATED"/>
    <property type="match status" value="1"/>
</dbReference>
<comment type="similarity">
    <text evidence="1">Belongs to the ATPase alpha/beta chains family.</text>
</comment>
<proteinExistence type="inferred from homology"/>
<dbReference type="SUPFAM" id="SSF53098">
    <property type="entry name" value="Ribonuclease H-like"/>
    <property type="match status" value="1"/>
</dbReference>
<dbReference type="Gene3D" id="3.30.420.10">
    <property type="entry name" value="Ribonuclease H-like superfamily/Ribonuclease H"/>
    <property type="match status" value="1"/>
</dbReference>
<reference evidence="8 9" key="1">
    <citation type="journal article" date="2016" name="G3 (Bethesda)">
        <title>First Draft Assembly and Annotation of the Genome of a California Endemic Oak Quercus lobata Nee (Fagaceae).</title>
        <authorList>
            <person name="Sork V.L."/>
            <person name="Fitz-Gibbon S.T."/>
            <person name="Puiu D."/>
            <person name="Crepeau M."/>
            <person name="Gugger P.F."/>
            <person name="Sherman R."/>
            <person name="Stevens K."/>
            <person name="Langley C.H."/>
            <person name="Pellegrini M."/>
            <person name="Salzberg S.L."/>
        </authorList>
    </citation>
    <scope>NUCLEOTIDE SEQUENCE [LARGE SCALE GENOMIC DNA]</scope>
    <source>
        <strain evidence="8 9">cv. SW786</strain>
    </source>
</reference>
<dbReference type="InterPro" id="IPR012677">
    <property type="entry name" value="Nucleotide-bd_a/b_plait_sf"/>
</dbReference>
<dbReference type="GO" id="GO:0003723">
    <property type="term" value="F:RNA binding"/>
    <property type="evidence" value="ECO:0007669"/>
    <property type="project" value="UniProtKB-KW"/>
</dbReference>
<dbReference type="Gramene" id="QL11p050659:mrna">
    <property type="protein sequence ID" value="QL11p050659:mrna"/>
    <property type="gene ID" value="QL11p050659"/>
</dbReference>
<dbReference type="InterPro" id="IPR000194">
    <property type="entry name" value="ATPase_F1/V1/A1_a/bsu_nucl-bd"/>
</dbReference>
<dbReference type="InterPro" id="IPR002156">
    <property type="entry name" value="RNaseH_domain"/>
</dbReference>
<dbReference type="Pfam" id="PF15519">
    <property type="entry name" value="RBM39linker"/>
    <property type="match status" value="1"/>
</dbReference>
<accession>A0A7N2MZZ1</accession>
<dbReference type="GO" id="GO:0006397">
    <property type="term" value="P:mRNA processing"/>
    <property type="evidence" value="ECO:0007669"/>
    <property type="project" value="InterPro"/>
</dbReference>
<feature type="domain" description="Splicing factor RBM39 linker" evidence="7">
    <location>
        <begin position="267"/>
        <end position="299"/>
    </location>
</feature>
<dbReference type="Gene3D" id="3.30.70.330">
    <property type="match status" value="1"/>
</dbReference>
<sequence>MKIGSFLITFQKSKQLSHSDDDGENQGFGIMPLKGFDKWLYEFKGTRSWDINSPQRNEKVWTPPPVGFFKINVDGAVPSVDGHSGVGVVIRNWERRVVAAKCLPLLGRIAVEETEAIAMEQGMILAKNMGLERTIFEGDSLQTIQAIEAKEVRSLIGHIVKSCLQYLPSFQEARIRHISREGNKIAHELAQLAKQSAGTVSESTISSTSHAEVGPHVAGSAGTPVFNSTGLTLPTVPILGALPAVSPITPLVPALAGHGGSGLQVPIATLPTVDTVGVPSECLLLNDMFDPNDETEPDFELDIKEDVQNVCLKFGKLKHIFVDNIYDYRNSAGFMYLRFENTQGAVAAQRALHGRWFAGKIITATYMENDPTIEHIITPRIALTTVEYLAYECGKNVLVILTDMSSYAVALREVFGACQEVRGRHGILGIRILIWKQFTSVLEELKGEKA</sequence>
<feature type="domain" description="ATPase F1/V1/A1 complex alpha/beta subunit nucleotide-binding" evidence="5">
    <location>
        <begin position="364"/>
        <end position="426"/>
    </location>
</feature>
<dbReference type="InterPro" id="IPR029123">
    <property type="entry name" value="RBM39_linker"/>
</dbReference>
<dbReference type="Proteomes" id="UP000594261">
    <property type="component" value="Chromosome 11"/>
</dbReference>
<dbReference type="InterPro" id="IPR035979">
    <property type="entry name" value="RBD_domain_sf"/>
</dbReference>
<evidence type="ECO:0000313" key="8">
    <source>
        <dbReference type="EnsemblPlants" id="QL11p050659:mrna"/>
    </source>
</evidence>
<evidence type="ECO:0000259" key="6">
    <source>
        <dbReference type="Pfam" id="PF13456"/>
    </source>
</evidence>
<dbReference type="AlphaFoldDB" id="A0A7N2MZZ1"/>
<dbReference type="SUPFAM" id="SSF54928">
    <property type="entry name" value="RNA-binding domain, RBD"/>
    <property type="match status" value="1"/>
</dbReference>
<dbReference type="Pfam" id="PF13456">
    <property type="entry name" value="RVT_3"/>
    <property type="match status" value="1"/>
</dbReference>
<dbReference type="Pfam" id="PF00006">
    <property type="entry name" value="ATP-synt_ab"/>
    <property type="match status" value="1"/>
</dbReference>
<evidence type="ECO:0000256" key="4">
    <source>
        <dbReference type="ARBA" id="ARBA00022884"/>
    </source>
</evidence>
<dbReference type="InParanoid" id="A0A7N2MZZ1"/>
<dbReference type="CDD" id="cd12285">
    <property type="entry name" value="RRM3_RBM39_like"/>
    <property type="match status" value="1"/>
</dbReference>
<dbReference type="InterPro" id="IPR012337">
    <property type="entry name" value="RNaseH-like_sf"/>
</dbReference>
<dbReference type="GO" id="GO:0005634">
    <property type="term" value="C:nucleus"/>
    <property type="evidence" value="ECO:0007669"/>
    <property type="project" value="InterPro"/>
</dbReference>
<evidence type="ECO:0000259" key="7">
    <source>
        <dbReference type="Pfam" id="PF15519"/>
    </source>
</evidence>
<keyword evidence="4" id="KW-0694">RNA-binding</keyword>
<dbReference type="EnsemblPlants" id="QL11p050659:mrna">
    <property type="protein sequence ID" value="QL11p050659:mrna"/>
    <property type="gene ID" value="QL11p050659"/>
</dbReference>
<evidence type="ECO:0000259" key="5">
    <source>
        <dbReference type="Pfam" id="PF00006"/>
    </source>
</evidence>
<feature type="domain" description="RNase H type-1" evidence="6">
    <location>
        <begin position="72"/>
        <end position="192"/>
    </location>
</feature>
<dbReference type="SUPFAM" id="SSF52540">
    <property type="entry name" value="P-loop containing nucleoside triphosphate hydrolases"/>
    <property type="match status" value="1"/>
</dbReference>
<dbReference type="InterPro" id="IPR044730">
    <property type="entry name" value="RNase_H-like_dom_plant"/>
</dbReference>
<dbReference type="InterPro" id="IPR036397">
    <property type="entry name" value="RNaseH_sf"/>
</dbReference>
<organism evidence="8 9">
    <name type="scientific">Quercus lobata</name>
    <name type="common">Valley oak</name>
    <dbReference type="NCBI Taxonomy" id="97700"/>
    <lineage>
        <taxon>Eukaryota</taxon>
        <taxon>Viridiplantae</taxon>
        <taxon>Streptophyta</taxon>
        <taxon>Embryophyta</taxon>
        <taxon>Tracheophyta</taxon>
        <taxon>Spermatophyta</taxon>
        <taxon>Magnoliopsida</taxon>
        <taxon>eudicotyledons</taxon>
        <taxon>Gunneridae</taxon>
        <taxon>Pentapetalae</taxon>
        <taxon>rosids</taxon>
        <taxon>fabids</taxon>
        <taxon>Fagales</taxon>
        <taxon>Fagaceae</taxon>
        <taxon>Quercus</taxon>
    </lineage>
</organism>